<dbReference type="Pfam" id="PF01423">
    <property type="entry name" value="LSM"/>
    <property type="match status" value="1"/>
</dbReference>
<dbReference type="SMART" id="SM00651">
    <property type="entry name" value="Sm"/>
    <property type="match status" value="1"/>
</dbReference>
<keyword evidence="3" id="KW-0687">Ribonucleoprotein</keyword>
<name>A0AAV5R0H7_PICKL</name>
<reference evidence="6 7" key="1">
    <citation type="journal article" date="2023" name="Elife">
        <title>Identification of key yeast species and microbe-microbe interactions impacting larval growth of Drosophila in the wild.</title>
        <authorList>
            <person name="Mure A."/>
            <person name="Sugiura Y."/>
            <person name="Maeda R."/>
            <person name="Honda K."/>
            <person name="Sakurai N."/>
            <person name="Takahashi Y."/>
            <person name="Watada M."/>
            <person name="Katoh T."/>
            <person name="Gotoh A."/>
            <person name="Gotoh Y."/>
            <person name="Taniguchi I."/>
            <person name="Nakamura K."/>
            <person name="Hayashi T."/>
            <person name="Katayama T."/>
            <person name="Uemura T."/>
            <person name="Hattori Y."/>
        </authorList>
    </citation>
    <scope>NUCLEOTIDE SEQUENCE [LARGE SCALE GENOMIC DNA]</scope>
    <source>
        <strain evidence="6 7">PK-24</strain>
    </source>
</reference>
<evidence type="ECO:0000256" key="4">
    <source>
        <dbReference type="SAM" id="MobiDB-lite"/>
    </source>
</evidence>
<dbReference type="SUPFAM" id="SSF50182">
    <property type="entry name" value="Sm-like ribonucleoproteins"/>
    <property type="match status" value="1"/>
</dbReference>
<dbReference type="PANTHER" id="PTHR23338">
    <property type="entry name" value="SMALL NUCLEAR RIBONUCLEOPROTEIN SM"/>
    <property type="match status" value="1"/>
</dbReference>
<dbReference type="AlphaFoldDB" id="A0AAV5R0H7"/>
<evidence type="ECO:0000256" key="3">
    <source>
        <dbReference type="ARBA" id="ARBA00023274"/>
    </source>
</evidence>
<dbReference type="GO" id="GO:0003723">
    <property type="term" value="F:RNA binding"/>
    <property type="evidence" value="ECO:0007669"/>
    <property type="project" value="InterPro"/>
</dbReference>
<feature type="region of interest" description="Disordered" evidence="4">
    <location>
        <begin position="83"/>
        <end position="155"/>
    </location>
</feature>
<dbReference type="PROSITE" id="PS52002">
    <property type="entry name" value="SM"/>
    <property type="match status" value="1"/>
</dbReference>
<organism evidence="6 7">
    <name type="scientific">Pichia kluyveri</name>
    <name type="common">Yeast</name>
    <dbReference type="NCBI Taxonomy" id="36015"/>
    <lineage>
        <taxon>Eukaryota</taxon>
        <taxon>Fungi</taxon>
        <taxon>Dikarya</taxon>
        <taxon>Ascomycota</taxon>
        <taxon>Saccharomycotina</taxon>
        <taxon>Pichiomycetes</taxon>
        <taxon>Pichiales</taxon>
        <taxon>Pichiaceae</taxon>
        <taxon>Pichia</taxon>
    </lineage>
</organism>
<evidence type="ECO:0000256" key="2">
    <source>
        <dbReference type="ARBA" id="ARBA00023242"/>
    </source>
</evidence>
<dbReference type="EMBL" id="BTGB01000001">
    <property type="protein sequence ID" value="GMM44775.1"/>
    <property type="molecule type" value="Genomic_DNA"/>
</dbReference>
<comment type="caution">
    <text evidence="6">The sequence shown here is derived from an EMBL/GenBank/DDBJ whole genome shotgun (WGS) entry which is preliminary data.</text>
</comment>
<gene>
    <name evidence="6" type="ORF">DAPK24_013500</name>
</gene>
<protein>
    <submittedName>
        <fullName evidence="6">U6 snRNA complex subunit</fullName>
    </submittedName>
</protein>
<evidence type="ECO:0000313" key="7">
    <source>
        <dbReference type="Proteomes" id="UP001378960"/>
    </source>
</evidence>
<dbReference type="Proteomes" id="UP001378960">
    <property type="component" value="Unassembled WGS sequence"/>
</dbReference>
<dbReference type="InterPro" id="IPR027141">
    <property type="entry name" value="LSm4/Sm_D1/D3"/>
</dbReference>
<feature type="compositionally biased region" description="Low complexity" evidence="4">
    <location>
        <begin position="95"/>
        <end position="140"/>
    </location>
</feature>
<feature type="domain" description="Sm" evidence="5">
    <location>
        <begin position="2"/>
        <end position="75"/>
    </location>
</feature>
<keyword evidence="7" id="KW-1185">Reference proteome</keyword>
<dbReference type="Gene3D" id="2.30.30.100">
    <property type="match status" value="1"/>
</dbReference>
<dbReference type="InterPro" id="IPR001163">
    <property type="entry name" value="Sm_dom_euk/arc"/>
</dbReference>
<keyword evidence="2" id="KW-0539">Nucleus</keyword>
<evidence type="ECO:0000256" key="1">
    <source>
        <dbReference type="ARBA" id="ARBA00004123"/>
    </source>
</evidence>
<accession>A0AAV5R0H7</accession>
<dbReference type="InterPro" id="IPR047575">
    <property type="entry name" value="Sm"/>
</dbReference>
<comment type="subcellular location">
    <subcellularLocation>
        <location evidence="1">Nucleus</location>
    </subcellularLocation>
</comment>
<sequence length="155" mass="17891">MLPLYLLNAVKGEPVIVELKSGGLVNGILENCDYYMNVTLTSACASLQEDSEFHKVDHIYIKGTHIKLFKMGNEFIEKFKLHQQKEKDGSRHGNNRQNNYNHNNNHNNRPNSRQYNNNYNNNNNNNQRRNNRNNNNSRNGNGNGTGAGNREELRF</sequence>
<dbReference type="InterPro" id="IPR010920">
    <property type="entry name" value="LSM_dom_sf"/>
</dbReference>
<proteinExistence type="predicted"/>
<evidence type="ECO:0000259" key="5">
    <source>
        <dbReference type="PROSITE" id="PS52002"/>
    </source>
</evidence>
<dbReference type="GO" id="GO:0097525">
    <property type="term" value="C:spliceosomal snRNP complex"/>
    <property type="evidence" value="ECO:0007669"/>
    <property type="project" value="UniProtKB-ARBA"/>
</dbReference>
<evidence type="ECO:0000313" key="6">
    <source>
        <dbReference type="EMBL" id="GMM44775.1"/>
    </source>
</evidence>
<dbReference type="GO" id="GO:0006396">
    <property type="term" value="P:RNA processing"/>
    <property type="evidence" value="ECO:0007669"/>
    <property type="project" value="InterPro"/>
</dbReference>